<evidence type="ECO:0000259" key="1">
    <source>
        <dbReference type="Pfam" id="PF20041"/>
    </source>
</evidence>
<accession>A0ABY0LJS8</accession>
<dbReference type="Gene3D" id="2.180.10.10">
    <property type="entry name" value="RHS repeat-associated core"/>
    <property type="match status" value="1"/>
</dbReference>
<dbReference type="EMBL" id="FMVC01000002">
    <property type="protein sequence ID" value="SCY14795.1"/>
    <property type="molecule type" value="Genomic_DNA"/>
</dbReference>
<proteinExistence type="predicted"/>
<organism evidence="2 3">
    <name type="scientific">Flavobacterium anhuiense</name>
    <dbReference type="NCBI Taxonomy" id="459526"/>
    <lineage>
        <taxon>Bacteria</taxon>
        <taxon>Pseudomonadati</taxon>
        <taxon>Bacteroidota</taxon>
        <taxon>Flavobacteriia</taxon>
        <taxon>Flavobacteriales</taxon>
        <taxon>Flavobacteriaceae</taxon>
        <taxon>Flavobacterium</taxon>
    </lineage>
</organism>
<dbReference type="RefSeq" id="WP_244511678.1">
    <property type="nucleotide sequence ID" value="NZ_FMVC01000002.1"/>
</dbReference>
<dbReference type="PANTHER" id="PTHR32305:SF15">
    <property type="entry name" value="PROTEIN RHSA-RELATED"/>
    <property type="match status" value="1"/>
</dbReference>
<sequence length="1214" mass="135277">MKNLNILIFIFFPVLLIGQTQTENYIKTTTYKKVNNSSTFDPSKPSDALITVDYYDGLNRIIQKVENQQSPTGRDMVTVIGYDIFGRQEKNYLPYVPSDAASLNYKANALSDAVTFYNTAKYENTINPYSQNEYESSPLNRILKQAAPGNDWKINGGHEIRTDYQTNTSNDQVRLFKVSFANGNKENPKLDNNNFYLTSQLTKTIIKNENWQVNQLNSSDNTIEEFRDSEDRIILKRTFATVGNGTSTEKYDTYYVYDDFGNLSFVIPPKASDLIGSNTGNIAAEVMSSAVISANSPEVIINATNSIRLLPGFNAQAGSTFSASIVLGMEDILNNLCYQYKYDYLNRLIEKKLPGKQWEFIVYDNLDRVVATGPANSPFSDIATVGWIITKYDAFSRPIYTGWSNQTSTSATRKMLQDAQNAATVLYESKQSSGTIDGITVYYSNAIEPTSFKLLTVNYYDNYNFPDAPIIPSTLDDITDQEVYYNNGIKPKGLVTGTWVRVLETSSNTRNEQTYTLYDAKAKPIKSYIKNFLGGFTYTESKLDSFSGRLEYNVTTHKRLFGDIEELKTSEFYYYSDQDRLLTLAHFIYGMQVPEPILSNTYDELGQLISKEVGGVQKIDYTYNIRGWLTGINDVNNLQKDINPKDLFAFKINYNLPSTVTGVPGLYNGNISETQWATNSDNGVLRGYGYRYDNLNRLKESISVKAGSVSNAYNEALSYDKNGNIISLIRNGNSEAVQQIDNLVYSYANNGNLLTKVTDSSRKDLGFIDGANTGDDYTYDLNGNVVSDTNKNIASIAYNHLNLPIKVTFATSGNITYIYNALGQKLKKIVNEAGKPAVTTDYLGGYQYENGVMKFFPTAEGYVQPEGSSYKYVYQYKDHLGNIRLSYDKNLTIQEENNYYPFGMKHIGYNGAIASTNSALKYKYNCKELQDESIGGSQLNWYDYGARNYDPALGRWMNIDPLAEKSRRFSPYVYALNNPIRFIDPDGMMATPPDWYIDDRTGKVLGQDGASTNNIRLIDANNFKDVKEANGGSTTSAEATAQLQSSDMSTLVTINDTQIQNELQQVNDQSRNVEHQTYLVLDRGAGEVKGVRGEPGVDGLTTMNYETRTNKDGVSYNTMGGNLLIGQAHGHNLIKDSNKVNIPGTSPIDVNTAASSGVTIYSIDAYNTPVGGQAQINRVTPSGVQENGVGTTKGATGTGNFNIGLDALKRWSGF</sequence>
<keyword evidence="3" id="KW-1185">Reference proteome</keyword>
<dbReference type="InterPro" id="IPR050708">
    <property type="entry name" value="T6SS_VgrG/RHS"/>
</dbReference>
<comment type="caution">
    <text evidence="2">The sequence shown here is derived from an EMBL/GenBank/DDBJ whole genome shotgun (WGS) entry which is preliminary data.</text>
</comment>
<dbReference type="InterPro" id="IPR045619">
    <property type="entry name" value="DUF6443"/>
</dbReference>
<evidence type="ECO:0000313" key="2">
    <source>
        <dbReference type="EMBL" id="SCY14795.1"/>
    </source>
</evidence>
<evidence type="ECO:0000313" key="3">
    <source>
        <dbReference type="Proteomes" id="UP000199307"/>
    </source>
</evidence>
<reference evidence="2 3" key="1">
    <citation type="submission" date="2016-10" db="EMBL/GenBank/DDBJ databases">
        <authorList>
            <person name="Varghese N."/>
            <person name="Submissions S."/>
        </authorList>
    </citation>
    <scope>NUCLEOTIDE SEQUENCE [LARGE SCALE GENOMIC DNA]</scope>
    <source>
        <strain evidence="2 3">CGMCC 1.6859</strain>
    </source>
</reference>
<dbReference type="PANTHER" id="PTHR32305">
    <property type="match status" value="1"/>
</dbReference>
<dbReference type="Proteomes" id="UP000199307">
    <property type="component" value="Unassembled WGS sequence"/>
</dbReference>
<dbReference type="Pfam" id="PF20041">
    <property type="entry name" value="DUF6443"/>
    <property type="match status" value="1"/>
</dbReference>
<dbReference type="InterPro" id="IPR055015">
    <property type="entry name" value="GCX_COOH"/>
</dbReference>
<gene>
    <name evidence="2" type="ORF">SAMN02927916_1271</name>
</gene>
<feature type="domain" description="DUF6443" evidence="1">
    <location>
        <begin position="27"/>
        <end position="166"/>
    </location>
</feature>
<protein>
    <submittedName>
        <fullName evidence="2">RHS repeat-associated core domain-containing protein</fullName>
    </submittedName>
</protein>
<name>A0ABY0LJS8_9FLAO</name>
<dbReference type="InterPro" id="IPR022385">
    <property type="entry name" value="Rhs_assc_core"/>
</dbReference>
<dbReference type="NCBIfam" id="TIGR03696">
    <property type="entry name" value="Rhs_assc_core"/>
    <property type="match status" value="1"/>
</dbReference>
<dbReference type="NCBIfam" id="NF045639">
    <property type="entry name" value="GCX_COOH"/>
    <property type="match status" value="1"/>
</dbReference>